<evidence type="ECO:0000313" key="3">
    <source>
        <dbReference type="EMBL" id="SHK35378.1"/>
    </source>
</evidence>
<evidence type="ECO:0000259" key="2">
    <source>
        <dbReference type="PROSITE" id="PS50093"/>
    </source>
</evidence>
<evidence type="ECO:0000256" key="1">
    <source>
        <dbReference type="SAM" id="SignalP"/>
    </source>
</evidence>
<dbReference type="InterPro" id="IPR022409">
    <property type="entry name" value="PKD/Chitinase_dom"/>
</dbReference>
<dbReference type="AlphaFoldDB" id="A0A1M6RSQ8"/>
<dbReference type="Proteomes" id="UP000184474">
    <property type="component" value="Unassembled WGS sequence"/>
</dbReference>
<keyword evidence="1" id="KW-0732">Signal</keyword>
<proteinExistence type="predicted"/>
<protein>
    <submittedName>
        <fullName evidence="3">PKD domain-containing protein</fullName>
    </submittedName>
</protein>
<accession>A0A1M6RSQ8</accession>
<dbReference type="SMART" id="SM00089">
    <property type="entry name" value="PKD"/>
    <property type="match status" value="1"/>
</dbReference>
<sequence length="308" mass="33434">MIMKQTFLTKNKVAAFFTRGFLASLFAMSVLVFATSCGEESGSDEPALPPAAAFSAEVDVFEVTFINASTGAASYAWNFGDDSEGSTDQNVIHTYASPGSYNVTLTVTGEDGTTSEATNTVEIVIPEASFRNGTFDEAGYESDVLKDIYQTNNDEWELPAEHAWDDDAFRCGGMTSDGEKLEDGTKTNGIKFNDPLRGAYQKITVVPGATYEVSFRASTESVDVPAIDKVTAWLLKGDIHSETEITADNTYTSVTVVSYADAAKANFQTYTMQFTAETEELLFFMKSVDPNANGDAETWIDNVTITIQ</sequence>
<dbReference type="STRING" id="156994.SAMN04488028_104278"/>
<feature type="domain" description="PKD" evidence="2">
    <location>
        <begin position="67"/>
        <end position="130"/>
    </location>
</feature>
<keyword evidence="4" id="KW-1185">Reference proteome</keyword>
<dbReference type="SUPFAM" id="SSF49299">
    <property type="entry name" value="PKD domain"/>
    <property type="match status" value="1"/>
</dbReference>
<dbReference type="InterPro" id="IPR035986">
    <property type="entry name" value="PKD_dom_sf"/>
</dbReference>
<feature type="signal peptide" evidence="1">
    <location>
        <begin position="1"/>
        <end position="34"/>
    </location>
</feature>
<name>A0A1M6RSQ8_REIAG</name>
<dbReference type="PROSITE" id="PS50093">
    <property type="entry name" value="PKD"/>
    <property type="match status" value="1"/>
</dbReference>
<dbReference type="CDD" id="cd00146">
    <property type="entry name" value="PKD"/>
    <property type="match status" value="1"/>
</dbReference>
<organism evidence="3 4">
    <name type="scientific">Reichenbachiella agariperforans</name>
    <dbReference type="NCBI Taxonomy" id="156994"/>
    <lineage>
        <taxon>Bacteria</taxon>
        <taxon>Pseudomonadati</taxon>
        <taxon>Bacteroidota</taxon>
        <taxon>Cytophagia</taxon>
        <taxon>Cytophagales</taxon>
        <taxon>Reichenbachiellaceae</taxon>
        <taxon>Reichenbachiella</taxon>
    </lineage>
</organism>
<feature type="chain" id="PRO_5012387120" evidence="1">
    <location>
        <begin position="35"/>
        <end position="308"/>
    </location>
</feature>
<dbReference type="Pfam" id="PF18911">
    <property type="entry name" value="PKD_4"/>
    <property type="match status" value="1"/>
</dbReference>
<evidence type="ECO:0000313" key="4">
    <source>
        <dbReference type="Proteomes" id="UP000184474"/>
    </source>
</evidence>
<dbReference type="Gene3D" id="2.60.40.10">
    <property type="entry name" value="Immunoglobulins"/>
    <property type="match status" value="1"/>
</dbReference>
<dbReference type="Gene3D" id="2.60.120.260">
    <property type="entry name" value="Galactose-binding domain-like"/>
    <property type="match status" value="1"/>
</dbReference>
<dbReference type="EMBL" id="FRAA01000004">
    <property type="protein sequence ID" value="SHK35378.1"/>
    <property type="molecule type" value="Genomic_DNA"/>
</dbReference>
<dbReference type="InterPro" id="IPR000601">
    <property type="entry name" value="PKD_dom"/>
</dbReference>
<dbReference type="InterPro" id="IPR013783">
    <property type="entry name" value="Ig-like_fold"/>
</dbReference>
<reference evidence="4" key="1">
    <citation type="submission" date="2016-11" db="EMBL/GenBank/DDBJ databases">
        <authorList>
            <person name="Varghese N."/>
            <person name="Submissions S."/>
        </authorList>
    </citation>
    <scope>NUCLEOTIDE SEQUENCE [LARGE SCALE GENOMIC DNA]</scope>
    <source>
        <strain evidence="4">DSM 26134</strain>
    </source>
</reference>
<gene>
    <name evidence="3" type="ORF">SAMN04488028_104278</name>
</gene>